<dbReference type="Gene3D" id="3.90.180.10">
    <property type="entry name" value="Medium-chain alcohol dehydrogenases, catalytic domain"/>
    <property type="match status" value="1"/>
</dbReference>
<gene>
    <name evidence="2" type="ORF">RSO01_15750</name>
</gene>
<dbReference type="Proteomes" id="UP000321058">
    <property type="component" value="Unassembled WGS sequence"/>
</dbReference>
<feature type="domain" description="Enoyl reductase (ER)" evidence="1">
    <location>
        <begin position="10"/>
        <end position="321"/>
    </location>
</feature>
<dbReference type="Gene3D" id="3.40.50.720">
    <property type="entry name" value="NAD(P)-binding Rossmann-like Domain"/>
    <property type="match status" value="1"/>
</dbReference>
<protein>
    <submittedName>
        <fullName evidence="2">Oxidoreductase</fullName>
    </submittedName>
</protein>
<sequence length="324" mass="34057">MRYVRGTALNTISDYRIAERDAPQAGPGQVQIKVAACGIGYVDVLVALGGYQVKPALPHTPGQEIAGTVSAVGAGVTGLAVGDRVLAAAQGGFAEYAVAPREGVFRIPDKLPFASAASLRLNYLTALHGLRDRANLQKGERLLVLGAAGGVGIAAVQIGKFLGAEVIAVASTEEKRAFAREGGADRVLDSAVEGWRERLKEACNGGGPDVVFDPLCGPLFEPAFRSLAWRGRHLVVGFVGGEIPRLRVNLPLMKGAALVGVDVRQFVLFERTKAAAELEELIAWAGEGRLSPAVGRKFAFTDFAEAMAWAQSGRGMGKTILEIA</sequence>
<evidence type="ECO:0000259" key="1">
    <source>
        <dbReference type="SMART" id="SM00829"/>
    </source>
</evidence>
<dbReference type="SMART" id="SM00829">
    <property type="entry name" value="PKS_ER"/>
    <property type="match status" value="1"/>
</dbReference>
<organism evidence="2 3">
    <name type="scientific">Reyranella soli</name>
    <dbReference type="NCBI Taxonomy" id="1230389"/>
    <lineage>
        <taxon>Bacteria</taxon>
        <taxon>Pseudomonadati</taxon>
        <taxon>Pseudomonadota</taxon>
        <taxon>Alphaproteobacteria</taxon>
        <taxon>Hyphomicrobiales</taxon>
        <taxon>Reyranellaceae</taxon>
        <taxon>Reyranella</taxon>
    </lineage>
</organism>
<dbReference type="EMBL" id="BKAJ01000030">
    <property type="protein sequence ID" value="GEP54409.1"/>
    <property type="molecule type" value="Genomic_DNA"/>
</dbReference>
<evidence type="ECO:0000313" key="3">
    <source>
        <dbReference type="Proteomes" id="UP000321058"/>
    </source>
</evidence>
<dbReference type="SUPFAM" id="SSF50129">
    <property type="entry name" value="GroES-like"/>
    <property type="match status" value="1"/>
</dbReference>
<dbReference type="InterPro" id="IPR011032">
    <property type="entry name" value="GroES-like_sf"/>
</dbReference>
<dbReference type="GO" id="GO:0016491">
    <property type="term" value="F:oxidoreductase activity"/>
    <property type="evidence" value="ECO:0007669"/>
    <property type="project" value="InterPro"/>
</dbReference>
<dbReference type="PANTHER" id="PTHR43677:SF4">
    <property type="entry name" value="QUINONE OXIDOREDUCTASE-LIKE PROTEIN 2"/>
    <property type="match status" value="1"/>
</dbReference>
<dbReference type="GO" id="GO:0008270">
    <property type="term" value="F:zinc ion binding"/>
    <property type="evidence" value="ECO:0007669"/>
    <property type="project" value="InterPro"/>
</dbReference>
<accession>A0A512N603</accession>
<dbReference type="AlphaFoldDB" id="A0A512N603"/>
<dbReference type="InterPro" id="IPR051397">
    <property type="entry name" value="Zn-ADH-like_protein"/>
</dbReference>
<dbReference type="Pfam" id="PF00107">
    <property type="entry name" value="ADH_zinc_N"/>
    <property type="match status" value="1"/>
</dbReference>
<keyword evidence="3" id="KW-1185">Reference proteome</keyword>
<dbReference type="CDD" id="cd08241">
    <property type="entry name" value="QOR1"/>
    <property type="match status" value="1"/>
</dbReference>
<dbReference type="Pfam" id="PF08240">
    <property type="entry name" value="ADH_N"/>
    <property type="match status" value="1"/>
</dbReference>
<dbReference type="PROSITE" id="PS01162">
    <property type="entry name" value="QOR_ZETA_CRYSTAL"/>
    <property type="match status" value="1"/>
</dbReference>
<dbReference type="PANTHER" id="PTHR43677">
    <property type="entry name" value="SHORT-CHAIN DEHYDROGENASE/REDUCTASE"/>
    <property type="match status" value="1"/>
</dbReference>
<reference evidence="2 3" key="1">
    <citation type="submission" date="2019-07" db="EMBL/GenBank/DDBJ databases">
        <title>Whole genome shotgun sequence of Reyranella soli NBRC 108950.</title>
        <authorList>
            <person name="Hosoyama A."/>
            <person name="Uohara A."/>
            <person name="Ohji S."/>
            <person name="Ichikawa N."/>
        </authorList>
    </citation>
    <scope>NUCLEOTIDE SEQUENCE [LARGE SCALE GENOMIC DNA]</scope>
    <source>
        <strain evidence="2 3">NBRC 108950</strain>
    </source>
</reference>
<dbReference type="SUPFAM" id="SSF51735">
    <property type="entry name" value="NAD(P)-binding Rossmann-fold domains"/>
    <property type="match status" value="1"/>
</dbReference>
<dbReference type="InterPro" id="IPR002364">
    <property type="entry name" value="Quin_OxRdtase/zeta-crystal_CS"/>
</dbReference>
<dbReference type="InterPro" id="IPR020843">
    <property type="entry name" value="ER"/>
</dbReference>
<dbReference type="InterPro" id="IPR013154">
    <property type="entry name" value="ADH-like_N"/>
</dbReference>
<dbReference type="RefSeq" id="WP_218037276.1">
    <property type="nucleotide sequence ID" value="NZ_BKAJ01000030.1"/>
</dbReference>
<proteinExistence type="predicted"/>
<comment type="caution">
    <text evidence="2">The sequence shown here is derived from an EMBL/GenBank/DDBJ whole genome shotgun (WGS) entry which is preliminary data.</text>
</comment>
<dbReference type="InterPro" id="IPR013149">
    <property type="entry name" value="ADH-like_C"/>
</dbReference>
<evidence type="ECO:0000313" key="2">
    <source>
        <dbReference type="EMBL" id="GEP54409.1"/>
    </source>
</evidence>
<name>A0A512N603_9HYPH</name>
<dbReference type="InterPro" id="IPR036291">
    <property type="entry name" value="NAD(P)-bd_dom_sf"/>
</dbReference>